<comment type="caution">
    <text evidence="1">The sequence shown here is derived from an EMBL/GenBank/DDBJ whole genome shotgun (WGS) entry which is preliminary data.</text>
</comment>
<protein>
    <submittedName>
        <fullName evidence="1">Uncharacterized protein</fullName>
    </submittedName>
</protein>
<gene>
    <name evidence="1" type="ORF">QE152_g39753</name>
</gene>
<dbReference type="AlphaFoldDB" id="A0AAW1HSX8"/>
<keyword evidence="2" id="KW-1185">Reference proteome</keyword>
<evidence type="ECO:0000313" key="2">
    <source>
        <dbReference type="Proteomes" id="UP001458880"/>
    </source>
</evidence>
<accession>A0AAW1HSX8</accession>
<name>A0AAW1HSX8_POPJA</name>
<dbReference type="Proteomes" id="UP001458880">
    <property type="component" value="Unassembled WGS sequence"/>
</dbReference>
<dbReference type="EMBL" id="JASPKY010000983">
    <property type="protein sequence ID" value="KAK9679743.1"/>
    <property type="molecule type" value="Genomic_DNA"/>
</dbReference>
<evidence type="ECO:0000313" key="1">
    <source>
        <dbReference type="EMBL" id="KAK9679743.1"/>
    </source>
</evidence>
<proteinExistence type="predicted"/>
<organism evidence="1 2">
    <name type="scientific">Popillia japonica</name>
    <name type="common">Japanese beetle</name>
    <dbReference type="NCBI Taxonomy" id="7064"/>
    <lineage>
        <taxon>Eukaryota</taxon>
        <taxon>Metazoa</taxon>
        <taxon>Ecdysozoa</taxon>
        <taxon>Arthropoda</taxon>
        <taxon>Hexapoda</taxon>
        <taxon>Insecta</taxon>
        <taxon>Pterygota</taxon>
        <taxon>Neoptera</taxon>
        <taxon>Endopterygota</taxon>
        <taxon>Coleoptera</taxon>
        <taxon>Polyphaga</taxon>
        <taxon>Scarabaeiformia</taxon>
        <taxon>Scarabaeidae</taxon>
        <taxon>Rutelinae</taxon>
        <taxon>Popillia</taxon>
    </lineage>
</organism>
<reference evidence="1 2" key="1">
    <citation type="journal article" date="2024" name="BMC Genomics">
        <title>De novo assembly and annotation of Popillia japonica's genome with initial clues to its potential as an invasive pest.</title>
        <authorList>
            <person name="Cucini C."/>
            <person name="Boschi S."/>
            <person name="Funari R."/>
            <person name="Cardaioli E."/>
            <person name="Iannotti N."/>
            <person name="Marturano G."/>
            <person name="Paoli F."/>
            <person name="Bruttini M."/>
            <person name="Carapelli A."/>
            <person name="Frati F."/>
            <person name="Nardi F."/>
        </authorList>
    </citation>
    <scope>NUCLEOTIDE SEQUENCE [LARGE SCALE GENOMIC DNA]</scope>
    <source>
        <strain evidence="1">DMR45628</strain>
    </source>
</reference>
<sequence length="82" mass="9103">MFKASEAIEELVTWMSAHDLERASQKTEAAILKGPRKRVGVSFNIMGKRVVPQHVVNKVEASRGALARIMPNVGSEKHCMGW</sequence>